<sequence>MLPRSKTIALTLCLFLMAFKAVASGIFVQSALERAHNVSAYSISAHVQESHDHKDSGDDKQPQASSLNLMSHVTANLSDIGFAVLFIPYQTVRFGLEGDSLHSQNYPDTAFKPPKAAA</sequence>
<comment type="caution">
    <text evidence="2">The sequence shown here is derived from an EMBL/GenBank/DDBJ whole genome shotgun (WGS) entry which is preliminary data.</text>
</comment>
<evidence type="ECO:0008006" key="4">
    <source>
        <dbReference type="Google" id="ProtNLM"/>
    </source>
</evidence>
<organism evidence="2 3">
    <name type="scientific">Polynucleobacter paneuropaeus</name>
    <dbReference type="NCBI Taxonomy" id="2527775"/>
    <lineage>
        <taxon>Bacteria</taxon>
        <taxon>Pseudomonadati</taxon>
        <taxon>Pseudomonadota</taxon>
        <taxon>Betaproteobacteria</taxon>
        <taxon>Burkholderiales</taxon>
        <taxon>Burkholderiaceae</taxon>
        <taxon>Polynucleobacter</taxon>
    </lineage>
</organism>
<gene>
    <name evidence="2" type="ORF">G6731_06705</name>
</gene>
<evidence type="ECO:0000313" key="2">
    <source>
        <dbReference type="EMBL" id="MBT8551647.1"/>
    </source>
</evidence>
<dbReference type="RefSeq" id="WP_112236914.1">
    <property type="nucleotide sequence ID" value="NZ_QMCH01000001.1"/>
</dbReference>
<feature type="chain" id="PRO_5040461182" description="Cobalt transporter" evidence="1">
    <location>
        <begin position="24"/>
        <end position="118"/>
    </location>
</feature>
<dbReference type="Proteomes" id="UP000783102">
    <property type="component" value="Unassembled WGS sequence"/>
</dbReference>
<evidence type="ECO:0000256" key="1">
    <source>
        <dbReference type="SAM" id="SignalP"/>
    </source>
</evidence>
<evidence type="ECO:0000313" key="3">
    <source>
        <dbReference type="Proteomes" id="UP000783102"/>
    </source>
</evidence>
<accession>A0A9Q2WJ02</accession>
<keyword evidence="1" id="KW-0732">Signal</keyword>
<feature type="signal peptide" evidence="1">
    <location>
        <begin position="1"/>
        <end position="23"/>
    </location>
</feature>
<dbReference type="AlphaFoldDB" id="A0A9Q2WJ02"/>
<proteinExistence type="predicted"/>
<protein>
    <recommendedName>
        <fullName evidence="4">Cobalt transporter</fullName>
    </recommendedName>
</protein>
<reference evidence="2" key="1">
    <citation type="journal article" date="2021" name="Genome Biol. Evol.">
        <title>Continental-Scale Gene Flow Prevents Allopatric Divergence of Pelagic Freshwater Bacteria.</title>
        <authorList>
            <person name="Hoetzinger M."/>
            <person name="Pitt A."/>
            <person name="Huemer A."/>
            <person name="Hahn M.W."/>
        </authorList>
    </citation>
    <scope>NUCLEOTIDE SEQUENCE</scope>
    <source>
        <strain evidence="2">SM1-W8</strain>
    </source>
</reference>
<name>A0A9Q2WJ02_9BURK</name>
<dbReference type="EMBL" id="JAANEY010000001">
    <property type="protein sequence ID" value="MBT8551647.1"/>
    <property type="molecule type" value="Genomic_DNA"/>
</dbReference>